<name>A0A7R9ZYJ6_9DINO</name>
<dbReference type="EMBL" id="HBEG01005689">
    <property type="protein sequence ID" value="CAD8347667.1"/>
    <property type="molecule type" value="Transcribed_RNA"/>
</dbReference>
<organism evidence="2">
    <name type="scientific">Pyrodinium bahamense</name>
    <dbReference type="NCBI Taxonomy" id="73915"/>
    <lineage>
        <taxon>Eukaryota</taxon>
        <taxon>Sar</taxon>
        <taxon>Alveolata</taxon>
        <taxon>Dinophyceae</taxon>
        <taxon>Gonyaulacales</taxon>
        <taxon>Pyrocystaceae</taxon>
        <taxon>Pyrodinium</taxon>
    </lineage>
</organism>
<feature type="region of interest" description="Disordered" evidence="1">
    <location>
        <begin position="337"/>
        <end position="365"/>
    </location>
</feature>
<sequence length="365" mass="38074">MAASGALNVVRQIQTLAEGPRTPEMRECLGQVVSSLLFFLDHPDSRVRLSAARTLVKLSRGYTEDMQRFDLGRARSALARCRKADADGAADVDNEELQQLLGEMLAVGEPLAARPDGAVSSAAVPAPAPTETAVSSTTGGSDAVAAGDDRGQVVLKVGQNTNGKLKAAILEGVVVLTGVVSVTFEGSFVIVATKTPVIAADASFLADLLTAVKEQGLQGVSLVNTAAGACSAGDTLAAGSTAREAEPGWNTPAAENTAGGEQHGEEVLEDEVEPAYLDDDEDETAGPAGTPGMLPGVTVGDALAGGPQWSFFSQTNWMTGRRLQEFGDDPTIAARLAKAKKREEEKKEEERSRIGRLSNWLMGGR</sequence>
<accession>A0A7R9ZYJ6</accession>
<feature type="region of interest" description="Disordered" evidence="1">
    <location>
        <begin position="120"/>
        <end position="142"/>
    </location>
</feature>
<feature type="compositionally biased region" description="Low complexity" evidence="1">
    <location>
        <begin position="120"/>
        <end position="138"/>
    </location>
</feature>
<protein>
    <submittedName>
        <fullName evidence="2">Uncharacterized protein</fullName>
    </submittedName>
</protein>
<evidence type="ECO:0000256" key="1">
    <source>
        <dbReference type="SAM" id="MobiDB-lite"/>
    </source>
</evidence>
<feature type="region of interest" description="Disordered" evidence="1">
    <location>
        <begin position="238"/>
        <end position="267"/>
    </location>
</feature>
<feature type="region of interest" description="Disordered" evidence="1">
    <location>
        <begin position="279"/>
        <end position="300"/>
    </location>
</feature>
<gene>
    <name evidence="2" type="ORF">PBAH0796_LOCUS3406</name>
</gene>
<dbReference type="AlphaFoldDB" id="A0A7R9ZYJ6"/>
<evidence type="ECO:0000313" key="2">
    <source>
        <dbReference type="EMBL" id="CAD8347667.1"/>
    </source>
</evidence>
<feature type="compositionally biased region" description="Basic and acidic residues" evidence="1">
    <location>
        <begin position="341"/>
        <end position="353"/>
    </location>
</feature>
<proteinExistence type="predicted"/>
<reference evidence="2" key="1">
    <citation type="submission" date="2021-01" db="EMBL/GenBank/DDBJ databases">
        <authorList>
            <person name="Corre E."/>
            <person name="Pelletier E."/>
            <person name="Niang G."/>
            <person name="Scheremetjew M."/>
            <person name="Finn R."/>
            <person name="Kale V."/>
            <person name="Holt S."/>
            <person name="Cochrane G."/>
            <person name="Meng A."/>
            <person name="Brown T."/>
            <person name="Cohen L."/>
        </authorList>
    </citation>
    <scope>NUCLEOTIDE SEQUENCE</scope>
    <source>
        <strain evidence="2">Pbaha01</strain>
    </source>
</reference>